<protein>
    <submittedName>
        <fullName evidence="2">Uncharacterized protein</fullName>
    </submittedName>
</protein>
<organism evidence="2 3">
    <name type="scientific">Malus domestica</name>
    <name type="common">Apple</name>
    <name type="synonym">Pyrus malus</name>
    <dbReference type="NCBI Taxonomy" id="3750"/>
    <lineage>
        <taxon>Eukaryota</taxon>
        <taxon>Viridiplantae</taxon>
        <taxon>Streptophyta</taxon>
        <taxon>Embryophyta</taxon>
        <taxon>Tracheophyta</taxon>
        <taxon>Spermatophyta</taxon>
        <taxon>Magnoliopsida</taxon>
        <taxon>eudicotyledons</taxon>
        <taxon>Gunneridae</taxon>
        <taxon>Pentapetalae</taxon>
        <taxon>rosids</taxon>
        <taxon>fabids</taxon>
        <taxon>Rosales</taxon>
        <taxon>Rosaceae</taxon>
        <taxon>Amygdaloideae</taxon>
        <taxon>Maleae</taxon>
        <taxon>Malus</taxon>
    </lineage>
</organism>
<reference evidence="2 3" key="1">
    <citation type="submission" date="2018-10" db="EMBL/GenBank/DDBJ databases">
        <title>A high-quality apple genome assembly.</title>
        <authorList>
            <person name="Hu J."/>
        </authorList>
    </citation>
    <scope>NUCLEOTIDE SEQUENCE [LARGE SCALE GENOMIC DNA]</scope>
    <source>
        <strain evidence="3">cv. HFTH1</strain>
        <tissue evidence="2">Young leaf</tissue>
    </source>
</reference>
<dbReference type="Proteomes" id="UP000290289">
    <property type="component" value="Chromosome 17"/>
</dbReference>
<keyword evidence="3" id="KW-1185">Reference proteome</keyword>
<comment type="caution">
    <text evidence="2">The sequence shown here is derived from an EMBL/GenBank/DDBJ whole genome shotgun (WGS) entry which is preliminary data.</text>
</comment>
<evidence type="ECO:0000256" key="1">
    <source>
        <dbReference type="SAM" id="SignalP"/>
    </source>
</evidence>
<evidence type="ECO:0000313" key="2">
    <source>
        <dbReference type="EMBL" id="RXH68180.1"/>
    </source>
</evidence>
<dbReference type="AlphaFoldDB" id="A0A498HBG0"/>
<gene>
    <name evidence="2" type="ORF">DVH24_028327</name>
</gene>
<evidence type="ECO:0000313" key="3">
    <source>
        <dbReference type="Proteomes" id="UP000290289"/>
    </source>
</evidence>
<sequence>MTNYLVFYLPALTPLVVFARSLSNGERMARYLCSVTPRQTLHVTDASQLISLGFRYKRFDIAWDLIQRYPQLPMVKNHDREFPLVTLASDRSAFKSGSRLNFWEKLIYYG</sequence>
<feature type="chain" id="PRO_5019842712" evidence="1">
    <location>
        <begin position="20"/>
        <end position="110"/>
    </location>
</feature>
<dbReference type="STRING" id="3750.A0A498HBG0"/>
<name>A0A498HBG0_MALDO</name>
<accession>A0A498HBG0</accession>
<feature type="signal peptide" evidence="1">
    <location>
        <begin position="1"/>
        <end position="19"/>
    </location>
</feature>
<proteinExistence type="predicted"/>
<keyword evidence="1" id="KW-0732">Signal</keyword>
<dbReference type="EMBL" id="RDQH01000343">
    <property type="protein sequence ID" value="RXH68180.1"/>
    <property type="molecule type" value="Genomic_DNA"/>
</dbReference>